<keyword evidence="7" id="KW-0333">Golgi apparatus</keyword>
<dbReference type="KEGG" id="clec:106666266"/>
<feature type="transmembrane region" description="Helical" evidence="9">
    <location>
        <begin position="58"/>
        <end position="78"/>
    </location>
</feature>
<evidence type="ECO:0000256" key="4">
    <source>
        <dbReference type="ARBA" id="ARBA00022692"/>
    </source>
</evidence>
<evidence type="ECO:0000313" key="10">
    <source>
        <dbReference type="EnsemblMetazoa" id="XP_014248830.1"/>
    </source>
</evidence>
<keyword evidence="11" id="KW-1185">Reference proteome</keyword>
<evidence type="ECO:0000256" key="2">
    <source>
        <dbReference type="ARBA" id="ARBA00004496"/>
    </source>
</evidence>
<dbReference type="GeneID" id="106666266"/>
<evidence type="ECO:0000256" key="8">
    <source>
        <dbReference type="ARBA" id="ARBA00023136"/>
    </source>
</evidence>
<keyword evidence="5" id="KW-0735">Signal-anchor</keyword>
<evidence type="ECO:0000313" key="11">
    <source>
        <dbReference type="Proteomes" id="UP000494040"/>
    </source>
</evidence>
<keyword evidence="4 9" id="KW-0812">Transmembrane</keyword>
<dbReference type="RefSeq" id="XP_014248830.1">
    <property type="nucleotide sequence ID" value="XM_014393344.2"/>
</dbReference>
<evidence type="ECO:0000256" key="7">
    <source>
        <dbReference type="ARBA" id="ARBA00023034"/>
    </source>
</evidence>
<evidence type="ECO:0000256" key="3">
    <source>
        <dbReference type="ARBA" id="ARBA00022490"/>
    </source>
</evidence>
<dbReference type="OMA" id="NPFFQVE"/>
<evidence type="ECO:0000256" key="1">
    <source>
        <dbReference type="ARBA" id="ARBA00004323"/>
    </source>
</evidence>
<evidence type="ECO:0000256" key="9">
    <source>
        <dbReference type="SAM" id="Phobius"/>
    </source>
</evidence>
<keyword evidence="8 9" id="KW-0472">Membrane</keyword>
<evidence type="ECO:0000256" key="6">
    <source>
        <dbReference type="ARBA" id="ARBA00022989"/>
    </source>
</evidence>
<dbReference type="PANTHER" id="PTHR35259:SF1">
    <property type="entry name" value="BOMBESIN RECEPTOR-ACTIVATED PROTEIN C6ORF89"/>
    <property type="match status" value="1"/>
</dbReference>
<proteinExistence type="predicted"/>
<sequence>MLSNYFTEIERIRGIGKDWNLTDEEIDRIIDESFRFLEADGFQDEQDTLQKRKSQISLIGLSIVICLVAVLFGLLFTYRKTAHNYLERNIQELIYPGMKLLRKIMLPIVKTFPSITEWYDEACLISNPYFRVSDIDCWPCKGVRSVLNLTQSNLMSKEFHTGIPFIIKDETLKLVRFRDLKNMYNSKKDMFDRDAPRIESTGGWSTSEDIFYNKPLNTNPSQARDVHTSWKLNRLEPTREVRKLFGFPKKLPNYVSGVTPEKYILIDEKLSPPYQIPGTEGTTVFLVQGSGTRLVILEPSAECQSSCHRVSVLLTPNHILWYNWWYWRATSAPSESGRLSVTYLGSYY</sequence>
<accession>A0A8I6RP18</accession>
<comment type="subcellular location">
    <subcellularLocation>
        <location evidence="2">Cytoplasm</location>
    </subcellularLocation>
    <subcellularLocation>
        <location evidence="1">Golgi apparatus membrane</location>
        <topology evidence="1">Single-pass type II membrane protein</topology>
    </subcellularLocation>
</comment>
<organism evidence="10 11">
    <name type="scientific">Cimex lectularius</name>
    <name type="common">Bed bug</name>
    <name type="synonym">Acanthia lectularia</name>
    <dbReference type="NCBI Taxonomy" id="79782"/>
    <lineage>
        <taxon>Eukaryota</taxon>
        <taxon>Metazoa</taxon>
        <taxon>Ecdysozoa</taxon>
        <taxon>Arthropoda</taxon>
        <taxon>Hexapoda</taxon>
        <taxon>Insecta</taxon>
        <taxon>Pterygota</taxon>
        <taxon>Neoptera</taxon>
        <taxon>Paraneoptera</taxon>
        <taxon>Hemiptera</taxon>
        <taxon>Heteroptera</taxon>
        <taxon>Panheteroptera</taxon>
        <taxon>Cimicomorpha</taxon>
        <taxon>Cimicidae</taxon>
        <taxon>Cimex</taxon>
    </lineage>
</organism>
<dbReference type="OrthoDB" id="10036464at2759"/>
<reference evidence="10" key="1">
    <citation type="submission" date="2022-01" db="UniProtKB">
        <authorList>
            <consortium name="EnsemblMetazoa"/>
        </authorList>
    </citation>
    <scope>IDENTIFICATION</scope>
</reference>
<keyword evidence="6 9" id="KW-1133">Transmembrane helix</keyword>
<dbReference type="EnsemblMetazoa" id="XM_014393344.2">
    <property type="protein sequence ID" value="XP_014248830.1"/>
    <property type="gene ID" value="LOC106666266"/>
</dbReference>
<protein>
    <submittedName>
        <fullName evidence="10">Uncharacterized protein</fullName>
    </submittedName>
</protein>
<dbReference type="GO" id="GO:0000139">
    <property type="term" value="C:Golgi membrane"/>
    <property type="evidence" value="ECO:0007669"/>
    <property type="project" value="UniProtKB-SubCell"/>
</dbReference>
<dbReference type="Proteomes" id="UP000494040">
    <property type="component" value="Unassembled WGS sequence"/>
</dbReference>
<evidence type="ECO:0000256" key="5">
    <source>
        <dbReference type="ARBA" id="ARBA00022968"/>
    </source>
</evidence>
<name>A0A8I6RP18_CIMLE</name>
<keyword evidence="3" id="KW-0963">Cytoplasm</keyword>
<dbReference type="PANTHER" id="PTHR35259">
    <property type="entry name" value="BOMBESIN RECEPTOR-ACTIVATED PROTEIN C6ORF89"/>
    <property type="match status" value="1"/>
</dbReference>
<dbReference type="AlphaFoldDB" id="A0A8I6RP18"/>
<dbReference type="InterPro" id="IPR038757">
    <property type="entry name" value="BRAP"/>
</dbReference>